<feature type="disulfide bond" evidence="14">
    <location>
        <begin position="757"/>
        <end position="811"/>
    </location>
</feature>
<dbReference type="Pfam" id="PF00060">
    <property type="entry name" value="Lig_chan"/>
    <property type="match status" value="1"/>
</dbReference>
<dbReference type="InterPro" id="IPR001320">
    <property type="entry name" value="Iontro_rcpt_C"/>
</dbReference>
<dbReference type="Pfam" id="PF10613">
    <property type="entry name" value="Lig_chan-Glu_bd"/>
    <property type="match status" value="1"/>
</dbReference>
<comment type="subcellular location">
    <subcellularLocation>
        <location evidence="1">Membrane</location>
        <topology evidence="1">Multi-pass membrane protein</topology>
    </subcellularLocation>
</comment>
<evidence type="ECO:0000256" key="11">
    <source>
        <dbReference type="ARBA" id="ARBA00023286"/>
    </source>
</evidence>
<dbReference type="Proteomes" id="UP000245207">
    <property type="component" value="Unassembled WGS sequence"/>
</dbReference>
<evidence type="ECO:0000259" key="16">
    <source>
        <dbReference type="SMART" id="SM00079"/>
    </source>
</evidence>
<accession>A0A2U1QDW8</accession>
<dbReference type="InterPro" id="IPR001828">
    <property type="entry name" value="ANF_lig-bd_rcpt"/>
</dbReference>
<keyword evidence="10" id="KW-0325">Glycoprotein</keyword>
<keyword evidence="4 15" id="KW-0812">Transmembrane</keyword>
<dbReference type="InterPro" id="IPR044440">
    <property type="entry name" value="GABAb_receptor_plant_PBP1"/>
</dbReference>
<evidence type="ECO:0000256" key="6">
    <source>
        <dbReference type="ARBA" id="ARBA00022989"/>
    </source>
</evidence>
<evidence type="ECO:0000256" key="14">
    <source>
        <dbReference type="PIRSR" id="PIRSR037090-50"/>
    </source>
</evidence>
<organism evidence="17 18">
    <name type="scientific">Artemisia annua</name>
    <name type="common">Sweet wormwood</name>
    <dbReference type="NCBI Taxonomy" id="35608"/>
    <lineage>
        <taxon>Eukaryota</taxon>
        <taxon>Viridiplantae</taxon>
        <taxon>Streptophyta</taxon>
        <taxon>Embryophyta</taxon>
        <taxon>Tracheophyta</taxon>
        <taxon>Spermatophyta</taxon>
        <taxon>Magnoliopsida</taxon>
        <taxon>eudicotyledons</taxon>
        <taxon>Gunneridae</taxon>
        <taxon>Pentapetalae</taxon>
        <taxon>asterids</taxon>
        <taxon>campanulids</taxon>
        <taxon>Asterales</taxon>
        <taxon>Asteraceae</taxon>
        <taxon>Asteroideae</taxon>
        <taxon>Anthemideae</taxon>
        <taxon>Artemisiinae</taxon>
        <taxon>Artemisia</taxon>
    </lineage>
</organism>
<dbReference type="GO" id="GO:0015276">
    <property type="term" value="F:ligand-gated monoatomic ion channel activity"/>
    <property type="evidence" value="ECO:0007669"/>
    <property type="project" value="InterPro"/>
</dbReference>
<dbReference type="CDD" id="cd13686">
    <property type="entry name" value="GluR_Plant"/>
    <property type="match status" value="1"/>
</dbReference>
<dbReference type="GO" id="GO:1901701">
    <property type="term" value="P:cellular response to oxygen-containing compound"/>
    <property type="evidence" value="ECO:0007669"/>
    <property type="project" value="UniProtKB-ARBA"/>
</dbReference>
<evidence type="ECO:0000256" key="15">
    <source>
        <dbReference type="SAM" id="Phobius"/>
    </source>
</evidence>
<dbReference type="FunFam" id="3.40.190.10:FF:000054">
    <property type="entry name" value="Glutamate receptor"/>
    <property type="match status" value="1"/>
</dbReference>
<keyword evidence="14" id="KW-1015">Disulfide bond</keyword>
<keyword evidence="12 13" id="KW-0407">Ion channel</keyword>
<evidence type="ECO:0000256" key="5">
    <source>
        <dbReference type="ARBA" id="ARBA00022729"/>
    </source>
</evidence>
<dbReference type="PIRSF" id="PIRSF037090">
    <property type="entry name" value="Iontro_Glu-like_rcpt_pln"/>
    <property type="match status" value="1"/>
</dbReference>
<keyword evidence="8 13" id="KW-0472">Membrane</keyword>
<evidence type="ECO:0000256" key="9">
    <source>
        <dbReference type="ARBA" id="ARBA00023170"/>
    </source>
</evidence>
<dbReference type="OrthoDB" id="5984008at2759"/>
<feature type="domain" description="Ionotropic glutamate receptor C-terminal" evidence="16">
    <location>
        <begin position="464"/>
        <end position="808"/>
    </location>
</feature>
<dbReference type="Gene3D" id="1.10.287.70">
    <property type="match status" value="1"/>
</dbReference>
<keyword evidence="6 15" id="KW-1133">Transmembrane helix</keyword>
<dbReference type="SUPFAM" id="SSF53822">
    <property type="entry name" value="Periplasmic binding protein-like I"/>
    <property type="match status" value="1"/>
</dbReference>
<comment type="function">
    <text evidence="13">Glutamate-gated receptor that probably acts as non-selective cation channel.</text>
</comment>
<sequence length="912" mass="102338">MVVMPMAVKGKNGDTRIPSSSSSSIMPSVVNVGALFTANSVIGRSVKPAIEAAIDDVNSNQTILSGMRLNLISYDTNCSVFLGMIQALKLMEKDVVATIGPQSSIIARLISHVSSELHIPLLSFGATDPTLSGFQYPYLVRTTQNDYYQMSAITDLLLYFGWKEIVAIYVDNDYGRNGILALGDALTMKRAKISYKVSYKPGTSHSDLTELLIRVNMMDCRVYVVHAHPDSGLAIFSVAKKLGMMKSGYVWITTDWLLAALDSSEFPDPKLMDLIQGVVSLRQHTLNSDIKKSFTKKWQGIKDKQTSSFNSYALYAYDSVWLLAYALDKFLKSGGRITFSRDSNLRNTDGSEFGLSALRTFNEGEKLLQTILATEFMGLTGEVKFDQEKNLMHPSYDVVNIAGTGLRTIGYWSNYSGLSIATPESLYAKHSNRSAVDQYLNSVIWPGGMSQKPRGWVFPNNRKRLRVAVPYGYSYKEVVTKDKSLKGVKGYCIDVFEAAINLLPYPVTPEYILYGDGQRNPSYSDLVRDVAENKYDAAVGDIAIITNRTKIVDFTQPYMESGLVIVVPVHTSKPKPWVFLRPFTTEMWVVTAGFFLFVGFVVWILEHRMNDEFRGPPRKQIVTVLWFSFSTLFFSHREKTVSTLGRLVLIMWLFVVLIINSSYTASLTSILTVQYLTSSIEGLDSLISSNEPIGVQEGTFTYSYLVRELNIAESRIKPLRGEVEYLNALHLGPKGGGVAAIVDELPYIELFMRYSKCEFRIVGQEFTKSGWGFAFQTGSPLAVDLSTAILQLSENGDLQRIHDEWLSSISCLSRTIKLEGKSLSLNNYCGLFLVCGIACFIAISIFFGRTLCEYRQYSPNEEKAHEEIVEQELVKNRSRRFCCAISFKDLIDFYDKKEDQIKHQVSRNDLKT</sequence>
<dbReference type="EMBL" id="PKPP01000193">
    <property type="protein sequence ID" value="PWA96167.1"/>
    <property type="molecule type" value="Genomic_DNA"/>
</dbReference>
<dbReference type="AlphaFoldDB" id="A0A2U1QDW8"/>
<gene>
    <name evidence="17" type="ORF">CTI12_AA041860</name>
</gene>
<dbReference type="Gene3D" id="3.40.50.2300">
    <property type="match status" value="2"/>
</dbReference>
<dbReference type="GO" id="GO:0016020">
    <property type="term" value="C:membrane"/>
    <property type="evidence" value="ECO:0007669"/>
    <property type="project" value="UniProtKB-SubCell"/>
</dbReference>
<dbReference type="FunFam" id="3.40.190.10:FF:000175">
    <property type="entry name" value="Glutamate receptor"/>
    <property type="match status" value="1"/>
</dbReference>
<keyword evidence="3 13" id="KW-0813">Transport</keyword>
<evidence type="ECO:0000256" key="7">
    <source>
        <dbReference type="ARBA" id="ARBA00023065"/>
    </source>
</evidence>
<evidence type="ECO:0000256" key="3">
    <source>
        <dbReference type="ARBA" id="ARBA00022448"/>
    </source>
</evidence>
<evidence type="ECO:0000313" key="18">
    <source>
        <dbReference type="Proteomes" id="UP000245207"/>
    </source>
</evidence>
<reference evidence="17 18" key="1">
    <citation type="journal article" date="2018" name="Mol. Plant">
        <title>The genome of Artemisia annua provides insight into the evolution of Asteraceae family and artemisinin biosynthesis.</title>
        <authorList>
            <person name="Shen Q."/>
            <person name="Zhang L."/>
            <person name="Liao Z."/>
            <person name="Wang S."/>
            <person name="Yan T."/>
            <person name="Shi P."/>
            <person name="Liu M."/>
            <person name="Fu X."/>
            <person name="Pan Q."/>
            <person name="Wang Y."/>
            <person name="Lv Z."/>
            <person name="Lu X."/>
            <person name="Zhang F."/>
            <person name="Jiang W."/>
            <person name="Ma Y."/>
            <person name="Chen M."/>
            <person name="Hao X."/>
            <person name="Li L."/>
            <person name="Tang Y."/>
            <person name="Lv G."/>
            <person name="Zhou Y."/>
            <person name="Sun X."/>
            <person name="Brodelius P.E."/>
            <person name="Rose J.K.C."/>
            <person name="Tang K."/>
        </authorList>
    </citation>
    <scope>NUCLEOTIDE SEQUENCE [LARGE SCALE GENOMIC DNA]</scope>
    <source>
        <strain evidence="18">cv. Huhao1</strain>
        <tissue evidence="17">Leaf</tissue>
    </source>
</reference>
<protein>
    <recommendedName>
        <fullName evidence="13">Glutamate receptor</fullName>
    </recommendedName>
</protein>
<dbReference type="FunFam" id="1.10.287.70:FF:000037">
    <property type="entry name" value="Glutamate receptor"/>
    <property type="match status" value="1"/>
</dbReference>
<dbReference type="Pfam" id="PF01094">
    <property type="entry name" value="ANF_receptor"/>
    <property type="match status" value="1"/>
</dbReference>
<evidence type="ECO:0000313" key="17">
    <source>
        <dbReference type="EMBL" id="PWA96167.1"/>
    </source>
</evidence>
<feature type="transmembrane region" description="Helical" evidence="15">
    <location>
        <begin position="647"/>
        <end position="673"/>
    </location>
</feature>
<dbReference type="CDD" id="cd19990">
    <property type="entry name" value="PBP1_GABAb_receptor_plant"/>
    <property type="match status" value="1"/>
</dbReference>
<comment type="similarity">
    <text evidence="2 13">Belongs to the glutamate-gated ion channel (TC 1.A.10.1) family.</text>
</comment>
<keyword evidence="18" id="KW-1185">Reference proteome</keyword>
<feature type="transmembrane region" description="Helical" evidence="15">
    <location>
        <begin position="587"/>
        <end position="605"/>
    </location>
</feature>
<dbReference type="InterPro" id="IPR015683">
    <property type="entry name" value="Ionotropic_Glu_rcpt"/>
</dbReference>
<evidence type="ECO:0000256" key="8">
    <source>
        <dbReference type="ARBA" id="ARBA00023136"/>
    </source>
</evidence>
<dbReference type="InterPro" id="IPR017103">
    <property type="entry name" value="Iontropic_Glu_rcpt_pln"/>
</dbReference>
<evidence type="ECO:0000256" key="10">
    <source>
        <dbReference type="ARBA" id="ARBA00023180"/>
    </source>
</evidence>
<dbReference type="FunFam" id="3.40.50.2300:FF:000081">
    <property type="entry name" value="Glutamate receptor"/>
    <property type="match status" value="1"/>
</dbReference>
<keyword evidence="9 13" id="KW-0675">Receptor</keyword>
<dbReference type="PRINTS" id="PR01176">
    <property type="entry name" value="GABABRECEPTR"/>
</dbReference>
<dbReference type="PANTHER" id="PTHR18966">
    <property type="entry name" value="IONOTROPIC GLUTAMATE RECEPTOR"/>
    <property type="match status" value="1"/>
</dbReference>
<dbReference type="SMART" id="SM00079">
    <property type="entry name" value="PBPe"/>
    <property type="match status" value="1"/>
</dbReference>
<dbReference type="GO" id="GO:0009611">
    <property type="term" value="P:response to wounding"/>
    <property type="evidence" value="ECO:0007669"/>
    <property type="project" value="UniProtKB-ARBA"/>
</dbReference>
<evidence type="ECO:0000256" key="13">
    <source>
        <dbReference type="PIRNR" id="PIRNR037090"/>
    </source>
</evidence>
<keyword evidence="11 13" id="KW-1071">Ligand-gated ion channel</keyword>
<comment type="caution">
    <text evidence="17">The sequence shown here is derived from an EMBL/GenBank/DDBJ whole genome shotgun (WGS) entry which is preliminary data.</text>
</comment>
<keyword evidence="5" id="KW-0732">Signal</keyword>
<dbReference type="InterPro" id="IPR028082">
    <property type="entry name" value="Peripla_BP_I"/>
</dbReference>
<evidence type="ECO:0000256" key="1">
    <source>
        <dbReference type="ARBA" id="ARBA00004141"/>
    </source>
</evidence>
<name>A0A2U1QDW8_ARTAN</name>
<keyword evidence="7 13" id="KW-0406">Ion transport</keyword>
<dbReference type="SUPFAM" id="SSF53850">
    <property type="entry name" value="Periplasmic binding protein-like II"/>
    <property type="match status" value="1"/>
</dbReference>
<feature type="transmembrane region" description="Helical" evidence="15">
    <location>
        <begin position="825"/>
        <end position="847"/>
    </location>
</feature>
<dbReference type="Gene3D" id="3.40.190.10">
    <property type="entry name" value="Periplasmic binding protein-like II"/>
    <property type="match status" value="2"/>
</dbReference>
<evidence type="ECO:0000256" key="2">
    <source>
        <dbReference type="ARBA" id="ARBA00008685"/>
    </source>
</evidence>
<dbReference type="GO" id="GO:0007165">
    <property type="term" value="P:signal transduction"/>
    <property type="evidence" value="ECO:0007669"/>
    <property type="project" value="UniProtKB-ARBA"/>
</dbReference>
<evidence type="ECO:0000256" key="12">
    <source>
        <dbReference type="ARBA" id="ARBA00023303"/>
    </source>
</evidence>
<dbReference type="InterPro" id="IPR019594">
    <property type="entry name" value="Glu/Gly-bd"/>
</dbReference>
<dbReference type="SMR" id="A0A2U1QDW8"/>
<evidence type="ECO:0000256" key="4">
    <source>
        <dbReference type="ARBA" id="ARBA00022692"/>
    </source>
</evidence>
<proteinExistence type="inferred from homology"/>